<evidence type="ECO:0000313" key="1">
    <source>
        <dbReference type="EMBL" id="KAJ8407647.1"/>
    </source>
</evidence>
<dbReference type="Proteomes" id="UP001221898">
    <property type="component" value="Unassembled WGS sequence"/>
</dbReference>
<protein>
    <submittedName>
        <fullName evidence="1">Uncharacterized protein</fullName>
    </submittedName>
</protein>
<sequence>MTDNCHPRPGTYHVTSLAGRGTLSRFESIDLERSVLTQGARLSAVRAAPPLQGHWEDSCRVPEARGPERIRAD</sequence>
<gene>
    <name evidence="1" type="ORF">AAFF_G00275040</name>
</gene>
<accession>A0AAD7ST25</accession>
<keyword evidence="2" id="KW-1185">Reference proteome</keyword>
<organism evidence="1 2">
    <name type="scientific">Aldrovandia affinis</name>
    <dbReference type="NCBI Taxonomy" id="143900"/>
    <lineage>
        <taxon>Eukaryota</taxon>
        <taxon>Metazoa</taxon>
        <taxon>Chordata</taxon>
        <taxon>Craniata</taxon>
        <taxon>Vertebrata</taxon>
        <taxon>Euteleostomi</taxon>
        <taxon>Actinopterygii</taxon>
        <taxon>Neopterygii</taxon>
        <taxon>Teleostei</taxon>
        <taxon>Notacanthiformes</taxon>
        <taxon>Halosauridae</taxon>
        <taxon>Aldrovandia</taxon>
    </lineage>
</organism>
<dbReference type="EMBL" id="JAINUG010000038">
    <property type="protein sequence ID" value="KAJ8407647.1"/>
    <property type="molecule type" value="Genomic_DNA"/>
</dbReference>
<proteinExistence type="predicted"/>
<reference evidence="1" key="1">
    <citation type="journal article" date="2023" name="Science">
        <title>Genome structures resolve the early diversification of teleost fishes.</title>
        <authorList>
            <person name="Parey E."/>
            <person name="Louis A."/>
            <person name="Montfort J."/>
            <person name="Bouchez O."/>
            <person name="Roques C."/>
            <person name="Iampietro C."/>
            <person name="Lluch J."/>
            <person name="Castinel A."/>
            <person name="Donnadieu C."/>
            <person name="Desvignes T."/>
            <person name="Floi Bucao C."/>
            <person name="Jouanno E."/>
            <person name="Wen M."/>
            <person name="Mejri S."/>
            <person name="Dirks R."/>
            <person name="Jansen H."/>
            <person name="Henkel C."/>
            <person name="Chen W.J."/>
            <person name="Zahm M."/>
            <person name="Cabau C."/>
            <person name="Klopp C."/>
            <person name="Thompson A.W."/>
            <person name="Robinson-Rechavi M."/>
            <person name="Braasch I."/>
            <person name="Lecointre G."/>
            <person name="Bobe J."/>
            <person name="Postlethwait J.H."/>
            <person name="Berthelot C."/>
            <person name="Roest Crollius H."/>
            <person name="Guiguen Y."/>
        </authorList>
    </citation>
    <scope>NUCLEOTIDE SEQUENCE</scope>
    <source>
        <strain evidence="1">NC1722</strain>
    </source>
</reference>
<name>A0AAD7ST25_9TELE</name>
<dbReference type="AlphaFoldDB" id="A0AAD7ST25"/>
<evidence type="ECO:0000313" key="2">
    <source>
        <dbReference type="Proteomes" id="UP001221898"/>
    </source>
</evidence>
<comment type="caution">
    <text evidence="1">The sequence shown here is derived from an EMBL/GenBank/DDBJ whole genome shotgun (WGS) entry which is preliminary data.</text>
</comment>